<dbReference type="Gene3D" id="3.90.190.10">
    <property type="entry name" value="Protein tyrosine phosphatase superfamily"/>
    <property type="match status" value="1"/>
</dbReference>
<dbReference type="SUPFAM" id="SSF52799">
    <property type="entry name" value="(Phosphotyrosine protein) phosphatases II"/>
    <property type="match status" value="1"/>
</dbReference>
<protein>
    <recommendedName>
        <fullName evidence="2">Protein-tyrosine-phosphatase</fullName>
    </recommendedName>
</protein>
<dbReference type="InterPro" id="IPR026893">
    <property type="entry name" value="Tyr/Ser_Pase_IphP-type"/>
</dbReference>
<evidence type="ECO:0008006" key="2">
    <source>
        <dbReference type="Google" id="ProtNLM"/>
    </source>
</evidence>
<name>A0A0W8FVB5_9ZZZZ</name>
<organism evidence="1">
    <name type="scientific">hydrocarbon metagenome</name>
    <dbReference type="NCBI Taxonomy" id="938273"/>
    <lineage>
        <taxon>unclassified sequences</taxon>
        <taxon>metagenomes</taxon>
        <taxon>ecological metagenomes</taxon>
    </lineage>
</organism>
<comment type="caution">
    <text evidence="1">The sequence shown here is derived from an EMBL/GenBank/DDBJ whole genome shotgun (WGS) entry which is preliminary data.</text>
</comment>
<accession>A0A0W8FVB5</accession>
<dbReference type="InterPro" id="IPR029021">
    <property type="entry name" value="Prot-tyrosine_phosphatase-like"/>
</dbReference>
<dbReference type="PANTHER" id="PTHR31126:SF1">
    <property type="entry name" value="TYROSINE SPECIFIC PROTEIN PHOSPHATASES DOMAIN-CONTAINING PROTEIN"/>
    <property type="match status" value="1"/>
</dbReference>
<reference evidence="1" key="1">
    <citation type="journal article" date="2015" name="Proc. Natl. Acad. Sci. U.S.A.">
        <title>Networks of energetic and metabolic interactions define dynamics in microbial communities.</title>
        <authorList>
            <person name="Embree M."/>
            <person name="Liu J.K."/>
            <person name="Al-Bassam M.M."/>
            <person name="Zengler K."/>
        </authorList>
    </citation>
    <scope>NUCLEOTIDE SEQUENCE</scope>
</reference>
<dbReference type="GO" id="GO:0004721">
    <property type="term" value="F:phosphoprotein phosphatase activity"/>
    <property type="evidence" value="ECO:0007669"/>
    <property type="project" value="InterPro"/>
</dbReference>
<dbReference type="EMBL" id="LNQE01000829">
    <property type="protein sequence ID" value="KUG24722.1"/>
    <property type="molecule type" value="Genomic_DNA"/>
</dbReference>
<evidence type="ECO:0000313" key="1">
    <source>
        <dbReference type="EMBL" id="KUG24722.1"/>
    </source>
</evidence>
<dbReference type="PANTHER" id="PTHR31126">
    <property type="entry name" value="TYROSINE-PROTEIN PHOSPHATASE"/>
    <property type="match status" value="1"/>
</dbReference>
<gene>
    <name evidence="1" type="ORF">ASZ90_005466</name>
</gene>
<dbReference type="Pfam" id="PF13350">
    <property type="entry name" value="Y_phosphatase3"/>
    <property type="match status" value="1"/>
</dbReference>
<proteinExistence type="predicted"/>
<sequence>MGGYKTENGATIARGLVYRSNQLYNISANDMLLLAELNLKNAFDLRTAAERSENLDELPVGVNNVWLDVLADVPASGPANLNSLLSDPQKANTELGDGKVEDLFKEAYRHCISLPSAQNAYRQLFLSLGDENQLPALFHCATGKDRTGWAAAAFLTLIGVPMDAVKEDYMRSNDYILPMYDTLIQEFVAAGGSPSIPAAIFGVKEEYLNAAFDEMQTKYGSIENYFSEGLGISVDQQTALRNLYLRD</sequence>
<dbReference type="AlphaFoldDB" id="A0A0W8FVB5"/>